<reference evidence="2 3" key="1">
    <citation type="submission" date="2018-04" db="EMBL/GenBank/DDBJ databases">
        <title>Genomic Encyclopedia of Type Strains, Phase IV (KMG-IV): sequencing the most valuable type-strain genomes for metagenomic binning, comparative biology and taxonomic classification.</title>
        <authorList>
            <person name="Goeker M."/>
        </authorList>
    </citation>
    <scope>NUCLEOTIDE SEQUENCE [LARGE SCALE GENOMIC DNA]</scope>
    <source>
        <strain evidence="2 3">DSM 10065</strain>
    </source>
</reference>
<dbReference type="GO" id="GO:0016603">
    <property type="term" value="F:glutaminyl-peptide cyclotransferase activity"/>
    <property type="evidence" value="ECO:0007669"/>
    <property type="project" value="InterPro"/>
</dbReference>
<comment type="caution">
    <text evidence="2">The sequence shown here is derived from an EMBL/GenBank/DDBJ whole genome shotgun (WGS) entry which is preliminary data.</text>
</comment>
<evidence type="ECO:0000259" key="1">
    <source>
        <dbReference type="Pfam" id="PF21959"/>
    </source>
</evidence>
<dbReference type="EMBL" id="QEKO01000001">
    <property type="protein sequence ID" value="PVY67652.1"/>
    <property type="molecule type" value="Genomic_DNA"/>
</dbReference>
<evidence type="ECO:0000313" key="3">
    <source>
        <dbReference type="Proteomes" id="UP000246145"/>
    </source>
</evidence>
<dbReference type="AlphaFoldDB" id="A0A2U1CP31"/>
<feature type="domain" description="DUF6923" evidence="1">
    <location>
        <begin position="73"/>
        <end position="131"/>
    </location>
</feature>
<keyword evidence="3" id="KW-1185">Reference proteome</keyword>
<sequence length="209" mass="22501">MKKSTAHIIHEYGPFPDTGSVHGVSYDGRHIWFANGDKLVALHPANGKTLRSIDVPANAGTAFDGRHLYQIASDHIQKIDPESGRVLGTIPLPETVGASGLAWGEGMLWAGGYQDRRIYQIDPDSGAVLRVIESNRFVTGISWAGDELWHGTWEDGASELRRIDPDTGEVLETINMPAQTGVSGLESNGGNLLFCGGGDSGKIRVVRRA</sequence>
<dbReference type="SUPFAM" id="SSF50969">
    <property type="entry name" value="YVTN repeat-like/Quinoprotein amine dehydrogenase"/>
    <property type="match status" value="1"/>
</dbReference>
<dbReference type="RefSeq" id="WP_116516995.1">
    <property type="nucleotide sequence ID" value="NZ_JACCEX010000001.1"/>
</dbReference>
<dbReference type="InterPro" id="IPR011044">
    <property type="entry name" value="Quino_amine_DH_bsu"/>
</dbReference>
<protein>
    <submittedName>
        <fullName evidence="2">Glutamine cyclotransferase</fullName>
    </submittedName>
</protein>
<accession>A0A2U1CP31</accession>
<evidence type="ECO:0000313" key="2">
    <source>
        <dbReference type="EMBL" id="PVY67652.1"/>
    </source>
</evidence>
<dbReference type="OrthoDB" id="7767370at2"/>
<dbReference type="InterPro" id="IPR015943">
    <property type="entry name" value="WD40/YVTN_repeat-like_dom_sf"/>
</dbReference>
<name>A0A2U1CP31_9BURK</name>
<dbReference type="Proteomes" id="UP000246145">
    <property type="component" value="Unassembled WGS sequence"/>
</dbReference>
<dbReference type="Pfam" id="PF21959">
    <property type="entry name" value="DUF6923"/>
    <property type="match status" value="1"/>
</dbReference>
<organism evidence="2 3">
    <name type="scientific">Pusillimonas noertemannii</name>
    <dbReference type="NCBI Taxonomy" id="305977"/>
    <lineage>
        <taxon>Bacteria</taxon>
        <taxon>Pseudomonadati</taxon>
        <taxon>Pseudomonadota</taxon>
        <taxon>Betaproteobacteria</taxon>
        <taxon>Burkholderiales</taxon>
        <taxon>Alcaligenaceae</taxon>
        <taxon>Pusillimonas</taxon>
    </lineage>
</organism>
<keyword evidence="2" id="KW-0808">Transferase</keyword>
<gene>
    <name evidence="2" type="ORF">C7440_0035</name>
</gene>
<dbReference type="Gene3D" id="2.130.10.10">
    <property type="entry name" value="YVTN repeat-like/Quinoprotein amine dehydrogenase"/>
    <property type="match status" value="1"/>
</dbReference>
<proteinExistence type="predicted"/>
<dbReference type="InterPro" id="IPR054215">
    <property type="entry name" value="DUF6923"/>
</dbReference>